<dbReference type="AlphaFoldDB" id="A0A2G9RVJ2"/>
<organism evidence="1 2">
    <name type="scientific">Aquarana catesbeiana</name>
    <name type="common">American bullfrog</name>
    <name type="synonym">Rana catesbeiana</name>
    <dbReference type="NCBI Taxonomy" id="8400"/>
    <lineage>
        <taxon>Eukaryota</taxon>
        <taxon>Metazoa</taxon>
        <taxon>Chordata</taxon>
        <taxon>Craniata</taxon>
        <taxon>Vertebrata</taxon>
        <taxon>Euteleostomi</taxon>
        <taxon>Amphibia</taxon>
        <taxon>Batrachia</taxon>
        <taxon>Anura</taxon>
        <taxon>Neobatrachia</taxon>
        <taxon>Ranoidea</taxon>
        <taxon>Ranidae</taxon>
        <taxon>Aquarana</taxon>
    </lineage>
</organism>
<accession>A0A2G9RVJ2</accession>
<sequence length="34" mass="3977">MTTNFKPLPRAHSLLFVPFKHCIWLRTHLSVTAI</sequence>
<keyword evidence="2" id="KW-1185">Reference proteome</keyword>
<name>A0A2G9RVJ2_AQUCT</name>
<protein>
    <submittedName>
        <fullName evidence="1">Uncharacterized protein</fullName>
    </submittedName>
</protein>
<evidence type="ECO:0000313" key="2">
    <source>
        <dbReference type="Proteomes" id="UP000228934"/>
    </source>
</evidence>
<reference evidence="2" key="1">
    <citation type="journal article" date="2017" name="Nat. Commun.">
        <title>The North American bullfrog draft genome provides insight into hormonal regulation of long noncoding RNA.</title>
        <authorList>
            <person name="Hammond S.A."/>
            <person name="Warren R.L."/>
            <person name="Vandervalk B.P."/>
            <person name="Kucuk E."/>
            <person name="Khan H."/>
            <person name="Gibb E.A."/>
            <person name="Pandoh P."/>
            <person name="Kirk H."/>
            <person name="Zhao Y."/>
            <person name="Jones M."/>
            <person name="Mungall A.J."/>
            <person name="Coope R."/>
            <person name="Pleasance S."/>
            <person name="Moore R.A."/>
            <person name="Holt R.A."/>
            <person name="Round J.M."/>
            <person name="Ohora S."/>
            <person name="Walle B.V."/>
            <person name="Veldhoen N."/>
            <person name="Helbing C.C."/>
            <person name="Birol I."/>
        </authorList>
    </citation>
    <scope>NUCLEOTIDE SEQUENCE [LARGE SCALE GENOMIC DNA]</scope>
</reference>
<dbReference type="Proteomes" id="UP000228934">
    <property type="component" value="Unassembled WGS sequence"/>
</dbReference>
<dbReference type="EMBL" id="KV932717">
    <property type="protein sequence ID" value="PIO31241.1"/>
    <property type="molecule type" value="Genomic_DNA"/>
</dbReference>
<gene>
    <name evidence="1" type="ORF">AB205_0075280</name>
</gene>
<evidence type="ECO:0000313" key="1">
    <source>
        <dbReference type="EMBL" id="PIO31241.1"/>
    </source>
</evidence>
<proteinExistence type="predicted"/>